<comment type="caution">
    <text evidence="1">The sequence shown here is derived from an EMBL/GenBank/DDBJ whole genome shotgun (WGS) entry which is preliminary data.</text>
</comment>
<dbReference type="AlphaFoldDB" id="A0A9X8VYB6"/>
<keyword evidence="2" id="KW-1185">Reference proteome</keyword>
<dbReference type="EMBL" id="MLAB01000052">
    <property type="protein sequence ID" value="OOF70635.1"/>
    <property type="molecule type" value="Genomic_DNA"/>
</dbReference>
<evidence type="ECO:0000313" key="1">
    <source>
        <dbReference type="EMBL" id="OOF70635.1"/>
    </source>
</evidence>
<sequence>MFTYLFAGVIRTDLSNQIHYLRITAKTENEARAKLSRQFVLIFAGRIKVSPTSSLSHKGVNHA</sequence>
<protein>
    <submittedName>
        <fullName evidence="1">Uncharacterized protein</fullName>
    </submittedName>
</protein>
<reference evidence="1 2" key="1">
    <citation type="submission" date="2016-10" db="EMBL/GenBank/DDBJ databases">
        <title>Rodentibacter gen. nov. and new species.</title>
        <authorList>
            <person name="Christensen H."/>
        </authorList>
    </citation>
    <scope>NUCLEOTIDE SEQUENCE [LARGE SCALE GENOMIC DNA]</scope>
    <source>
        <strain evidence="1 2">199137021</strain>
    </source>
</reference>
<dbReference type="RefSeq" id="WP_059365699.1">
    <property type="nucleotide sequence ID" value="NZ_BBXJ01000001.1"/>
</dbReference>
<evidence type="ECO:0000313" key="2">
    <source>
        <dbReference type="Proteomes" id="UP000188998"/>
    </source>
</evidence>
<proteinExistence type="predicted"/>
<dbReference type="GeneID" id="85657461"/>
<gene>
    <name evidence="1" type="ORF">BKG90_09520</name>
</gene>
<accession>A0A9X8VYB6</accession>
<dbReference type="Proteomes" id="UP000188998">
    <property type="component" value="Unassembled WGS sequence"/>
</dbReference>
<organism evidence="1 2">
    <name type="scientific">Rodentibacter caecimuris</name>
    <dbReference type="NCBI Taxonomy" id="1796644"/>
    <lineage>
        <taxon>Bacteria</taxon>
        <taxon>Pseudomonadati</taxon>
        <taxon>Pseudomonadota</taxon>
        <taxon>Gammaproteobacteria</taxon>
        <taxon>Pasteurellales</taxon>
        <taxon>Pasteurellaceae</taxon>
        <taxon>Rodentibacter</taxon>
    </lineage>
</organism>
<name>A0A9X8VYB6_9PAST</name>
<dbReference type="NCBIfam" id="NF033153">
    <property type="entry name" value="phage_ICD_like"/>
    <property type="match status" value="1"/>
</dbReference>